<comment type="caution">
    <text evidence="2">The sequence shown here is derived from an EMBL/GenBank/DDBJ whole genome shotgun (WGS) entry which is preliminary data.</text>
</comment>
<dbReference type="Proteomes" id="UP001243717">
    <property type="component" value="Unassembled WGS sequence"/>
</dbReference>
<dbReference type="PANTHER" id="PTHR43245">
    <property type="entry name" value="BIFUNCTIONAL POLYMYXIN RESISTANCE PROTEIN ARNA"/>
    <property type="match status" value="1"/>
</dbReference>
<dbReference type="InterPro" id="IPR001509">
    <property type="entry name" value="Epimerase_deHydtase"/>
</dbReference>
<dbReference type="InterPro" id="IPR050177">
    <property type="entry name" value="Lipid_A_modif_metabolic_enz"/>
</dbReference>
<organism evidence="2 3">
    <name type="scientific">Thalassobacterium sedimentorum</name>
    <dbReference type="NCBI Taxonomy" id="3041258"/>
    <lineage>
        <taxon>Bacteria</taxon>
        <taxon>Pseudomonadati</taxon>
        <taxon>Verrucomicrobiota</taxon>
        <taxon>Opitutia</taxon>
        <taxon>Puniceicoccales</taxon>
        <taxon>Coraliomargaritaceae</taxon>
        <taxon>Thalassobacterium</taxon>
    </lineage>
</organism>
<accession>A0ABU1AQN9</accession>
<proteinExistence type="predicted"/>
<evidence type="ECO:0000259" key="1">
    <source>
        <dbReference type="Pfam" id="PF01370"/>
    </source>
</evidence>
<dbReference type="PANTHER" id="PTHR43245:SF58">
    <property type="entry name" value="BLL5923 PROTEIN"/>
    <property type="match status" value="1"/>
</dbReference>
<gene>
    <name evidence="2" type="ORF">QEH59_15925</name>
</gene>
<dbReference type="SUPFAM" id="SSF51735">
    <property type="entry name" value="NAD(P)-binding Rossmann-fold domains"/>
    <property type="match status" value="1"/>
</dbReference>
<feature type="domain" description="NAD-dependent epimerase/dehydratase" evidence="1">
    <location>
        <begin position="5"/>
        <end position="190"/>
    </location>
</feature>
<evidence type="ECO:0000313" key="2">
    <source>
        <dbReference type="EMBL" id="MDQ8195923.1"/>
    </source>
</evidence>
<dbReference type="Pfam" id="PF01370">
    <property type="entry name" value="Epimerase"/>
    <property type="match status" value="1"/>
</dbReference>
<reference evidence="2 3" key="1">
    <citation type="submission" date="2023-04" db="EMBL/GenBank/DDBJ databases">
        <title>A novel bacteria isolated from coastal sediment.</title>
        <authorList>
            <person name="Liu X.-J."/>
            <person name="Du Z.-J."/>
        </authorList>
    </citation>
    <scope>NUCLEOTIDE SEQUENCE [LARGE SCALE GENOMIC DNA]</scope>
    <source>
        <strain evidence="2 3">SDUM461004</strain>
    </source>
</reference>
<dbReference type="RefSeq" id="WP_308986368.1">
    <property type="nucleotide sequence ID" value="NZ_JARXIC010000038.1"/>
</dbReference>
<keyword evidence="3" id="KW-1185">Reference proteome</keyword>
<dbReference type="InterPro" id="IPR036291">
    <property type="entry name" value="NAD(P)-bd_dom_sf"/>
</dbReference>
<evidence type="ECO:0000313" key="3">
    <source>
        <dbReference type="Proteomes" id="UP001243717"/>
    </source>
</evidence>
<protein>
    <submittedName>
        <fullName evidence="2">NAD-dependent epimerase/dehydratase family protein</fullName>
    </submittedName>
</protein>
<dbReference type="Gene3D" id="3.40.50.720">
    <property type="entry name" value="NAD(P)-binding Rossmann-like Domain"/>
    <property type="match status" value="1"/>
</dbReference>
<dbReference type="EMBL" id="JARXIC010000038">
    <property type="protein sequence ID" value="MDQ8195923.1"/>
    <property type="molecule type" value="Genomic_DNA"/>
</dbReference>
<sequence length="324" mass="36237">MNTAIIFGGAGYIGQATWQRLQGQFQRIILADVREPSVPLPAQVSFVMCDVRQPIELGLAQLGVQVGEVDWIFHYSAIHREPGHAFEEYFDTNVPGAEHVTAFAEAWEVPNIYFTASIAVYGPTHAPTNESTVKYPSSGYGISKLTAELIHERWAAKSSERRLIVCRPGVVYGAGDPGNILRMIRAVKKGIFVFPGSPHIHKSYAYIEGLLDSIEFTMARAEKVIHYNYVESPTEPLGALVTHIQDILGKRSMNFRAPVGLLALVAQVLQWLTLGKSPIHPKRVRKAAMPTHIIPQWLIDHGFEFRYDFASSLRDWKQRSPGDF</sequence>
<name>A0ABU1AQN9_9BACT</name>